<comment type="caution">
    <text evidence="4">The sequence shown here is derived from an EMBL/GenBank/DDBJ whole genome shotgun (WGS) entry which is preliminary data.</text>
</comment>
<dbReference type="InterPro" id="IPR050197">
    <property type="entry name" value="Aldolase_class_II_sugar_metab"/>
</dbReference>
<dbReference type="Gene3D" id="3.40.225.10">
    <property type="entry name" value="Class II aldolase/adducin N-terminal domain"/>
    <property type="match status" value="2"/>
</dbReference>
<dbReference type="GO" id="GO:0008738">
    <property type="term" value="F:L-fuculose-phosphate aldolase activity"/>
    <property type="evidence" value="ECO:0007669"/>
    <property type="project" value="UniProtKB-EC"/>
</dbReference>
<name>A0A840VD13_9BACT</name>
<dbReference type="GO" id="GO:0005829">
    <property type="term" value="C:cytosol"/>
    <property type="evidence" value="ECO:0007669"/>
    <property type="project" value="TreeGrafter"/>
</dbReference>
<sequence length="474" mass="52318">MAGERMGMNNLGEPMGLCQWQRVAESAEIVAVATGTRALGSARVGGMEANWLHPRQELVQTMSRIYRYRMTTTSGGNLSILDPDGSIWITPSRLDKAKLRPADVVQVMPDGRRSGPVPPSSEFPFHQAIYRRRPDIKAIVHAHPGALVAYSICRELPDLRVQSHAFEVCHKIAYADYACPGSSELAGNIADAFAGGADCVMLENHGVVVGGKDLQDAFQRFETLEYVARSLINAHRLGKISSVPVEVLRHPPRPEFAPLPKSKASNREKELRAELCEFLHRSYEQRLLISTAGAFSARLDDDRFVVTPHRRDRLEIEPDRMVRISGNACEEGAHPSRAARLHARIYEKHPDVGAVILAQPAAVSGFCMSDAKLSTRTIPESYLVLQESPKVPFRCIVNDADELAEWVSLRRCPVLLIQNEGALVVGKDPLDAFDRLEVLEATAEALQLSQAVGPLVPMPEDALDELRRAFGMED</sequence>
<feature type="domain" description="Class II aldolase/adducin N-terminal" evidence="3">
    <location>
        <begin position="56"/>
        <end position="232"/>
    </location>
</feature>
<protein>
    <submittedName>
        <fullName evidence="4">L-fuculose-phosphate aldolase</fullName>
        <ecNumber evidence="4">4.1.2.17</ecNumber>
    </submittedName>
</protein>
<dbReference type="AlphaFoldDB" id="A0A840VD13"/>
<evidence type="ECO:0000313" key="5">
    <source>
        <dbReference type="Proteomes" id="UP000557717"/>
    </source>
</evidence>
<evidence type="ECO:0000256" key="2">
    <source>
        <dbReference type="ARBA" id="ARBA00023239"/>
    </source>
</evidence>
<dbReference type="Pfam" id="PF00596">
    <property type="entry name" value="Aldolase_II"/>
    <property type="match status" value="2"/>
</dbReference>
<dbReference type="GO" id="GO:0046872">
    <property type="term" value="F:metal ion binding"/>
    <property type="evidence" value="ECO:0007669"/>
    <property type="project" value="UniProtKB-KW"/>
</dbReference>
<evidence type="ECO:0000313" key="4">
    <source>
        <dbReference type="EMBL" id="MBB5351699.1"/>
    </source>
</evidence>
<dbReference type="GO" id="GO:0019323">
    <property type="term" value="P:pentose catabolic process"/>
    <property type="evidence" value="ECO:0007669"/>
    <property type="project" value="TreeGrafter"/>
</dbReference>
<evidence type="ECO:0000259" key="3">
    <source>
        <dbReference type="SMART" id="SM01007"/>
    </source>
</evidence>
<evidence type="ECO:0000256" key="1">
    <source>
        <dbReference type="ARBA" id="ARBA00022723"/>
    </source>
</evidence>
<dbReference type="EC" id="4.1.2.17" evidence="4"/>
<keyword evidence="5" id="KW-1185">Reference proteome</keyword>
<keyword evidence="2 4" id="KW-0456">Lyase</keyword>
<gene>
    <name evidence="4" type="ORF">HNR46_001938</name>
</gene>
<dbReference type="InterPro" id="IPR036409">
    <property type="entry name" value="Aldolase_II/adducin_N_sf"/>
</dbReference>
<dbReference type="PANTHER" id="PTHR22789:SF0">
    <property type="entry name" value="3-OXO-TETRONATE 4-PHOSPHATE DECARBOXYLASE-RELATED"/>
    <property type="match status" value="1"/>
</dbReference>
<organism evidence="4 5">
    <name type="scientific">Haloferula luteola</name>
    <dbReference type="NCBI Taxonomy" id="595692"/>
    <lineage>
        <taxon>Bacteria</taxon>
        <taxon>Pseudomonadati</taxon>
        <taxon>Verrucomicrobiota</taxon>
        <taxon>Verrucomicrobiia</taxon>
        <taxon>Verrucomicrobiales</taxon>
        <taxon>Verrucomicrobiaceae</taxon>
        <taxon>Haloferula</taxon>
    </lineage>
</organism>
<feature type="domain" description="Class II aldolase/adducin N-terminal" evidence="3">
    <location>
        <begin position="273"/>
        <end position="447"/>
    </location>
</feature>
<accession>A0A840VD13</accession>
<reference evidence="4 5" key="1">
    <citation type="submission" date="2020-08" db="EMBL/GenBank/DDBJ databases">
        <title>Genomic Encyclopedia of Type Strains, Phase IV (KMG-IV): sequencing the most valuable type-strain genomes for metagenomic binning, comparative biology and taxonomic classification.</title>
        <authorList>
            <person name="Goeker M."/>
        </authorList>
    </citation>
    <scope>NUCLEOTIDE SEQUENCE [LARGE SCALE GENOMIC DNA]</scope>
    <source>
        <strain evidence="4 5">YC6886</strain>
    </source>
</reference>
<dbReference type="SUPFAM" id="SSF53639">
    <property type="entry name" value="AraD/HMP-PK domain-like"/>
    <property type="match status" value="2"/>
</dbReference>
<dbReference type="PANTHER" id="PTHR22789">
    <property type="entry name" value="FUCULOSE PHOSPHATE ALDOLASE"/>
    <property type="match status" value="1"/>
</dbReference>
<dbReference type="EMBL" id="JACHFD010000008">
    <property type="protein sequence ID" value="MBB5351699.1"/>
    <property type="molecule type" value="Genomic_DNA"/>
</dbReference>
<proteinExistence type="predicted"/>
<dbReference type="SMART" id="SM01007">
    <property type="entry name" value="Aldolase_II"/>
    <property type="match status" value="2"/>
</dbReference>
<dbReference type="InterPro" id="IPR001303">
    <property type="entry name" value="Aldolase_II/adducin_N"/>
</dbReference>
<keyword evidence="1" id="KW-0479">Metal-binding</keyword>
<dbReference type="Proteomes" id="UP000557717">
    <property type="component" value="Unassembled WGS sequence"/>
</dbReference>